<proteinExistence type="predicted"/>
<dbReference type="Gene3D" id="1.20.900.10">
    <property type="entry name" value="Dbl homology (DH) domain"/>
    <property type="match status" value="1"/>
</dbReference>
<dbReference type="CDD" id="cd00821">
    <property type="entry name" value="PH"/>
    <property type="match status" value="1"/>
</dbReference>
<feature type="domain" description="DH" evidence="2">
    <location>
        <begin position="281"/>
        <end position="597"/>
    </location>
</feature>
<feature type="compositionally biased region" description="Polar residues" evidence="1">
    <location>
        <begin position="1031"/>
        <end position="1042"/>
    </location>
</feature>
<feature type="region of interest" description="Disordered" evidence="1">
    <location>
        <begin position="918"/>
        <end position="1086"/>
    </location>
</feature>
<dbReference type="InterPro" id="IPR035899">
    <property type="entry name" value="DBL_dom_sf"/>
</dbReference>
<evidence type="ECO:0000259" key="2">
    <source>
        <dbReference type="PROSITE" id="PS50010"/>
    </source>
</evidence>
<feature type="region of interest" description="Disordered" evidence="1">
    <location>
        <begin position="205"/>
        <end position="231"/>
    </location>
</feature>
<organism evidence="3 4">
    <name type="scientific">Leucocoprinus birnbaumii</name>
    <dbReference type="NCBI Taxonomy" id="56174"/>
    <lineage>
        <taxon>Eukaryota</taxon>
        <taxon>Fungi</taxon>
        <taxon>Dikarya</taxon>
        <taxon>Basidiomycota</taxon>
        <taxon>Agaricomycotina</taxon>
        <taxon>Agaricomycetes</taxon>
        <taxon>Agaricomycetidae</taxon>
        <taxon>Agaricales</taxon>
        <taxon>Agaricineae</taxon>
        <taxon>Agaricaceae</taxon>
        <taxon>Leucocoprinus</taxon>
    </lineage>
</organism>
<keyword evidence="4" id="KW-1185">Reference proteome</keyword>
<accession>A0AAD5VS94</accession>
<feature type="compositionally biased region" description="Basic residues" evidence="1">
    <location>
        <begin position="1062"/>
        <end position="1073"/>
    </location>
</feature>
<dbReference type="GO" id="GO:0005085">
    <property type="term" value="F:guanyl-nucleotide exchange factor activity"/>
    <property type="evidence" value="ECO:0007669"/>
    <property type="project" value="InterPro"/>
</dbReference>
<dbReference type="PANTHER" id="PTHR12673:SF270">
    <property type="entry name" value="FYVE-TYPE DOMAIN-CONTAINING PROTEIN"/>
    <property type="match status" value="1"/>
</dbReference>
<feature type="compositionally biased region" description="Low complexity" evidence="1">
    <location>
        <begin position="998"/>
        <end position="1018"/>
    </location>
</feature>
<dbReference type="GO" id="GO:0005737">
    <property type="term" value="C:cytoplasm"/>
    <property type="evidence" value="ECO:0007669"/>
    <property type="project" value="TreeGrafter"/>
</dbReference>
<gene>
    <name evidence="3" type="ORF">NP233_g7080</name>
</gene>
<sequence length="1086" mass="119287">MEVLPPPSQFPTSLPPALFSERRNTVSHFPGTPPLPASPSQTAGIPVRFARCPSPARITTGGFLPLPTIAASPICSSTPSFRPSSTDSLQPSLDTIANQSEQLMPAKSNGRLEDKTPPNSQTSLRVLFAAPTWISTPPTPPHKHIRNLSTYDSWRPSSPVSPSASFPASTPPHAMLESPKTRLKRCLSVPTMSPRSRTISVPTLNFESLPKPLPSEANTLGKEGGHRPGRSRALFHIPKDNDDGSSADYAPSVVELSPGESCEGHGLTVNMQSREMKDAIRVFHALQELLSTEIDYVKDLRVMLIAYIQRLGTFEVRTSAFARASASFSTGPWVNAYAGQTLSPTDGLVPSTSSTSMRPIFSENEIKLITRNLRDILRLHEDFICSLRRIVASFGLTDALSASDSPRSELELCSALTSAVEAVSKKFITEAPKFEAYQTLCAGHPEAMNLIRRMGSQYPAEWETFEQRCWTTITKLGALSESHHIFDLSRNKNRTELLDVPSGGQTEYKRRRTVSAVNPAPSLTTQPTKEQDVPADPKQQRLAFADYLIKPVQRICKYPLLLQQLMPKKSFEPGEVTIAISDAIQVMRDVASSVDEARRRREVITKSSLIISRFALPPSSPNPSTVSPTSPALTLTPAFLSSLGPCLLSGTLDVMYYTPRRSFGHLQTITAKYLGIFLYSGGYLILAKIHKGKRYEPRHWFSLANFEMDVDSEEAMLPCSFRLSSRTIHFEFAAACQRERDIWIEAISNSKEHESTWCNEPLPSFKAVGKGIRPGDLRTDGLTPTSSAHAVPGASDTEVSTPSIRRRKLTLRKSDTAALQDQSRQPNRRSSTASIKSIFTPMGHDPNSIYINRSLLSGRLLIDHELHDVASQVCLSARLQATLHDEALFPQPSKYAERSGFSRSHSAISVAGLAKNRLSKQESLRVPRRKPRCDSVTTVSAQPLPEVPPLPLSARRSGKRLSLQTLPPRQSITTPAPLSAMSTTSGYNTPLTAPAAVSAASNPLSRPSSPLSLTRRGSNTFVRSVKGLFTRSGQSSPQSPSHLRTDDIKKEQPSTPPLLRRLTLRKSLRRRARSVAPDDPERPVSR</sequence>
<dbReference type="EMBL" id="JANIEX010000497">
    <property type="protein sequence ID" value="KAJ3566314.1"/>
    <property type="molecule type" value="Genomic_DNA"/>
</dbReference>
<evidence type="ECO:0000313" key="3">
    <source>
        <dbReference type="EMBL" id="KAJ3566314.1"/>
    </source>
</evidence>
<dbReference type="InterPro" id="IPR000219">
    <property type="entry name" value="DH_dom"/>
</dbReference>
<dbReference type="PROSITE" id="PS50010">
    <property type="entry name" value="DH_2"/>
    <property type="match status" value="1"/>
</dbReference>
<dbReference type="SUPFAM" id="SSF48065">
    <property type="entry name" value="DBL homology domain (DH-domain)"/>
    <property type="match status" value="1"/>
</dbReference>
<dbReference type="InterPro" id="IPR051092">
    <property type="entry name" value="FYVE_RhoGEF_PH"/>
</dbReference>
<feature type="region of interest" description="Disordered" evidence="1">
    <location>
        <begin position="776"/>
        <end position="834"/>
    </location>
</feature>
<reference evidence="3" key="1">
    <citation type="submission" date="2022-07" db="EMBL/GenBank/DDBJ databases">
        <title>Genome Sequence of Leucocoprinus birnbaumii.</title>
        <authorList>
            <person name="Buettner E."/>
        </authorList>
    </citation>
    <scope>NUCLEOTIDE SEQUENCE</scope>
    <source>
        <strain evidence="3">VT141</strain>
    </source>
</reference>
<protein>
    <recommendedName>
        <fullName evidence="2">DH domain-containing protein</fullName>
    </recommendedName>
</protein>
<dbReference type="SUPFAM" id="SSF50729">
    <property type="entry name" value="PH domain-like"/>
    <property type="match status" value="1"/>
</dbReference>
<dbReference type="Proteomes" id="UP001213000">
    <property type="component" value="Unassembled WGS sequence"/>
</dbReference>
<feature type="compositionally biased region" description="Basic and acidic residues" evidence="1">
    <location>
        <begin position="1043"/>
        <end position="1052"/>
    </location>
</feature>
<dbReference type="InterPro" id="IPR011993">
    <property type="entry name" value="PH-like_dom_sf"/>
</dbReference>
<dbReference type="Pfam" id="PF00621">
    <property type="entry name" value="RhoGEF"/>
    <property type="match status" value="2"/>
</dbReference>
<evidence type="ECO:0000256" key="1">
    <source>
        <dbReference type="SAM" id="MobiDB-lite"/>
    </source>
</evidence>
<feature type="compositionally biased region" description="Polar residues" evidence="1">
    <location>
        <begin position="962"/>
        <end position="991"/>
    </location>
</feature>
<feature type="region of interest" description="Disordered" evidence="1">
    <location>
        <begin position="515"/>
        <end position="536"/>
    </location>
</feature>
<name>A0AAD5VS94_9AGAR</name>
<dbReference type="PANTHER" id="PTHR12673">
    <property type="entry name" value="FACIOGENITAL DYSPLASIA PROTEIN"/>
    <property type="match status" value="1"/>
</dbReference>
<dbReference type="AlphaFoldDB" id="A0AAD5VS94"/>
<feature type="compositionally biased region" description="Polar residues" evidence="1">
    <location>
        <begin position="817"/>
        <end position="834"/>
    </location>
</feature>
<evidence type="ECO:0000313" key="4">
    <source>
        <dbReference type="Proteomes" id="UP001213000"/>
    </source>
</evidence>
<comment type="caution">
    <text evidence="3">The sequence shown here is derived from an EMBL/GenBank/DDBJ whole genome shotgun (WGS) entry which is preliminary data.</text>
</comment>
<dbReference type="SMART" id="SM00325">
    <property type="entry name" value="RhoGEF"/>
    <property type="match status" value="1"/>
</dbReference>
<dbReference type="Gene3D" id="2.30.29.30">
    <property type="entry name" value="Pleckstrin-homology domain (PH domain)/Phosphotyrosine-binding domain (PTB)"/>
    <property type="match status" value="1"/>
</dbReference>